<sequence length="105" mass="11920">MFFVSFASRPRCARNKSDKQSGRLAIPCGNSWTRGKEGDEISSQIVGRDEAEKVRATGFRAMDSLEQLPKRETIRLRKRHVGVILHSYFKAEPMMDVRKSSATSM</sequence>
<proteinExistence type="predicted"/>
<accession>A0A7R9EX25</accession>
<reference evidence="1" key="1">
    <citation type="submission" date="2020-11" db="EMBL/GenBank/DDBJ databases">
        <authorList>
            <person name="Tran Van P."/>
        </authorList>
    </citation>
    <scope>NUCLEOTIDE SEQUENCE</scope>
</reference>
<name>A0A7R9EX25_9NEOP</name>
<gene>
    <name evidence="1" type="ORF">TBIB3V08_LOCUS5402</name>
</gene>
<evidence type="ECO:0000313" key="1">
    <source>
        <dbReference type="EMBL" id="CAD7442989.1"/>
    </source>
</evidence>
<dbReference type="EMBL" id="OD565938">
    <property type="protein sequence ID" value="CAD7442989.1"/>
    <property type="molecule type" value="Genomic_DNA"/>
</dbReference>
<protein>
    <submittedName>
        <fullName evidence="1">Uncharacterized protein</fullName>
    </submittedName>
</protein>
<dbReference type="AlphaFoldDB" id="A0A7R9EX25"/>
<organism evidence="1">
    <name type="scientific">Timema bartmani</name>
    <dbReference type="NCBI Taxonomy" id="61472"/>
    <lineage>
        <taxon>Eukaryota</taxon>
        <taxon>Metazoa</taxon>
        <taxon>Ecdysozoa</taxon>
        <taxon>Arthropoda</taxon>
        <taxon>Hexapoda</taxon>
        <taxon>Insecta</taxon>
        <taxon>Pterygota</taxon>
        <taxon>Neoptera</taxon>
        <taxon>Polyneoptera</taxon>
        <taxon>Phasmatodea</taxon>
        <taxon>Timematodea</taxon>
        <taxon>Timematoidea</taxon>
        <taxon>Timematidae</taxon>
        <taxon>Timema</taxon>
    </lineage>
</organism>